<dbReference type="InterPro" id="IPR001705">
    <property type="entry name" value="Ribosomal_bL33"/>
</dbReference>
<evidence type="ECO:0000313" key="4">
    <source>
        <dbReference type="EMBL" id="UKK00434.1"/>
    </source>
</evidence>
<dbReference type="GO" id="GO:0005737">
    <property type="term" value="C:cytoplasm"/>
    <property type="evidence" value="ECO:0007669"/>
    <property type="project" value="UniProtKB-ARBA"/>
</dbReference>
<evidence type="ECO:0000256" key="1">
    <source>
        <dbReference type="ARBA" id="ARBA00007596"/>
    </source>
</evidence>
<evidence type="ECO:0000313" key="5">
    <source>
        <dbReference type="Proteomes" id="UP000244811"/>
    </source>
</evidence>
<dbReference type="InterPro" id="IPR038584">
    <property type="entry name" value="Ribosomal_bL33_sf"/>
</dbReference>
<evidence type="ECO:0000256" key="2">
    <source>
        <dbReference type="ARBA" id="ARBA00022980"/>
    </source>
</evidence>
<reference evidence="4" key="1">
    <citation type="submission" date="2022-07" db="EMBL/GenBank/DDBJ databases">
        <title>Evaluation of T. orientalis genome assembly methods using nanopore sequencing and analysis of variation between genomes.</title>
        <authorList>
            <person name="Yam J."/>
            <person name="Micallef M.L."/>
            <person name="Liu M."/>
            <person name="Djordjevic S.P."/>
            <person name="Bogema D.R."/>
            <person name="Jenkins C."/>
        </authorList>
    </citation>
    <scope>NUCLEOTIDE SEQUENCE</scope>
    <source>
        <strain evidence="4">Goon Nure</strain>
    </source>
</reference>
<dbReference type="PANTHER" id="PTHR15238">
    <property type="entry name" value="54S RIBOSOMAL PROTEIN L39, MITOCHONDRIAL"/>
    <property type="match status" value="1"/>
</dbReference>
<dbReference type="Pfam" id="PF00471">
    <property type="entry name" value="Ribosomal_L33"/>
    <property type="match status" value="1"/>
</dbReference>
<dbReference type="AlphaFoldDB" id="A0A976M9R9"/>
<evidence type="ECO:0000256" key="3">
    <source>
        <dbReference type="ARBA" id="ARBA00023274"/>
    </source>
</evidence>
<organism evidence="4 5">
    <name type="scientific">Theileria orientalis</name>
    <dbReference type="NCBI Taxonomy" id="68886"/>
    <lineage>
        <taxon>Eukaryota</taxon>
        <taxon>Sar</taxon>
        <taxon>Alveolata</taxon>
        <taxon>Apicomplexa</taxon>
        <taxon>Aconoidasida</taxon>
        <taxon>Piroplasmida</taxon>
        <taxon>Theileriidae</taxon>
        <taxon>Theileria</taxon>
    </lineage>
</organism>
<dbReference type="GO" id="GO:0015934">
    <property type="term" value="C:large ribosomal subunit"/>
    <property type="evidence" value="ECO:0007669"/>
    <property type="project" value="TreeGrafter"/>
</dbReference>
<protein>
    <recommendedName>
        <fullName evidence="6">50S ribosomal protein L33</fullName>
    </recommendedName>
</protein>
<dbReference type="Proteomes" id="UP000244811">
    <property type="component" value="Chromosome 1"/>
</dbReference>
<keyword evidence="2" id="KW-0689">Ribosomal protein</keyword>
<dbReference type="InterPro" id="IPR011332">
    <property type="entry name" value="Ribosomal_zn-bd"/>
</dbReference>
<dbReference type="PANTHER" id="PTHR15238:SF1">
    <property type="entry name" value="LARGE RIBOSOMAL SUBUNIT PROTEIN BL33M"/>
    <property type="match status" value="1"/>
</dbReference>
<keyword evidence="3" id="KW-0687">Ribonucleoprotein</keyword>
<gene>
    <name evidence="4" type="ORF">MACK_000506</name>
</gene>
<evidence type="ECO:0008006" key="6">
    <source>
        <dbReference type="Google" id="ProtNLM"/>
    </source>
</evidence>
<dbReference type="Gene3D" id="2.20.28.120">
    <property type="entry name" value="Ribosomal protein L33"/>
    <property type="match status" value="1"/>
</dbReference>
<accession>A0A976M9R9</accession>
<dbReference type="EMBL" id="CP056069">
    <property type="protein sequence ID" value="UKK00434.1"/>
    <property type="molecule type" value="Genomic_DNA"/>
</dbReference>
<dbReference type="GO" id="GO:0006412">
    <property type="term" value="P:translation"/>
    <property type="evidence" value="ECO:0007669"/>
    <property type="project" value="InterPro"/>
</dbReference>
<dbReference type="NCBIfam" id="TIGR01023">
    <property type="entry name" value="rpmG_bact"/>
    <property type="match status" value="1"/>
</dbReference>
<name>A0A976M9R9_THEOR</name>
<sequence>MIFTSRILFQNKSKRLPVCLSSCVQSGYFYLTRISPLKSKFRMALRKYDPKVDRHVVFYQTANAGSRSRKTSASEHSAKYARLTGKAKNMRPLIARIQRAYEYGRYNAFDRAYQRLVDSKGKVTPRMS</sequence>
<dbReference type="SUPFAM" id="SSF57829">
    <property type="entry name" value="Zn-binding ribosomal proteins"/>
    <property type="match status" value="1"/>
</dbReference>
<dbReference type="GO" id="GO:0003735">
    <property type="term" value="F:structural constituent of ribosome"/>
    <property type="evidence" value="ECO:0007669"/>
    <property type="project" value="InterPro"/>
</dbReference>
<comment type="similarity">
    <text evidence="1">Belongs to the bacterial ribosomal protein bL33 family.</text>
</comment>
<proteinExistence type="inferred from homology"/>